<accession>A0A367XM45</accession>
<dbReference type="EMBL" id="QLNQ01000030">
    <property type="protein sequence ID" value="RCK54724.1"/>
    <property type="molecule type" value="Genomic_DNA"/>
</dbReference>
<evidence type="ECO:0000256" key="1">
    <source>
        <dbReference type="SAM" id="MobiDB-lite"/>
    </source>
</evidence>
<protein>
    <submittedName>
        <fullName evidence="2">Uncharacterized protein</fullName>
    </submittedName>
</protein>
<proteinExistence type="predicted"/>
<dbReference type="Proteomes" id="UP000253472">
    <property type="component" value="Unassembled WGS sequence"/>
</dbReference>
<evidence type="ECO:0000313" key="3">
    <source>
        <dbReference type="Proteomes" id="UP000253472"/>
    </source>
</evidence>
<dbReference type="OrthoDB" id="4021409at2759"/>
<gene>
    <name evidence="2" type="ORF">Cantr_04747</name>
</gene>
<keyword evidence="3" id="KW-1185">Reference proteome</keyword>
<feature type="region of interest" description="Disordered" evidence="1">
    <location>
        <begin position="158"/>
        <end position="178"/>
    </location>
</feature>
<evidence type="ECO:0000313" key="2">
    <source>
        <dbReference type="EMBL" id="RCK54724.1"/>
    </source>
</evidence>
<name>A0A367XM45_9ASCO</name>
<dbReference type="AlphaFoldDB" id="A0A367XM45"/>
<organism evidence="2 3">
    <name type="scientific">Candida viswanathii</name>
    <dbReference type="NCBI Taxonomy" id="5486"/>
    <lineage>
        <taxon>Eukaryota</taxon>
        <taxon>Fungi</taxon>
        <taxon>Dikarya</taxon>
        <taxon>Ascomycota</taxon>
        <taxon>Saccharomycotina</taxon>
        <taxon>Pichiomycetes</taxon>
        <taxon>Debaryomycetaceae</taxon>
        <taxon>Candida/Lodderomyces clade</taxon>
        <taxon>Candida</taxon>
    </lineage>
</organism>
<comment type="caution">
    <text evidence="2">The sequence shown here is derived from an EMBL/GenBank/DDBJ whole genome shotgun (WGS) entry which is preliminary data.</text>
</comment>
<sequence>MVLLGDIIQLQQTHNNLSTCIPTLDNILHHNQVKNRIYDLQSSPSCNGMYTIMGSLISSHLNDSKPVLIVDTLTTFPFYFLKQQPDFKPTWLLNITHYKLDSFAKVYGFFIRCKLEPNTMVIINEFHELLKMYKLELSSVYEDMILKHHIDMNTTFMENKKSSDKEPSPIPQLPPNSDLLKSSPVIKYESHVASLIANLKNKCINDNALIFLLGYLDTKYRPYKSRSQDLVESTTFLSVTEKGRVVLSPFKIHKSLDDLKIIFYHDWYHNSPQFRKSHRLHFAMPGKHPSYTIEKSQLKLVYVAEVFVGEKHLQPVYFDTDSEFYHQGSAECFDGSYSLRDLSTTHEDVSNISSSPSLGDFTVLHGNDMDSSLLVVEDKNAQDNVDTDVDNEVIEDSDKEGDASIILNTPSITTK</sequence>
<feature type="compositionally biased region" description="Basic and acidic residues" evidence="1">
    <location>
        <begin position="158"/>
        <end position="167"/>
    </location>
</feature>
<reference evidence="2 3" key="1">
    <citation type="submission" date="2018-06" db="EMBL/GenBank/DDBJ databases">
        <title>Whole genome sequencing of Candida tropicalis (genome annotated by CSBL at Korea University).</title>
        <authorList>
            <person name="Ahn J."/>
        </authorList>
    </citation>
    <scope>NUCLEOTIDE SEQUENCE [LARGE SCALE GENOMIC DNA]</scope>
    <source>
        <strain evidence="2 3">ATCC 20962</strain>
    </source>
</reference>